<feature type="transmembrane region" description="Helical" evidence="8">
    <location>
        <begin position="295"/>
        <end position="313"/>
    </location>
</feature>
<comment type="subcellular location">
    <subcellularLocation>
        <location evidence="1">Membrane</location>
        <topology evidence="1">Multi-pass membrane protein</topology>
    </subcellularLocation>
</comment>
<dbReference type="InterPro" id="IPR035952">
    <property type="entry name" value="Rhomboid-like_sf"/>
</dbReference>
<comment type="similarity">
    <text evidence="2">Belongs to the peptidase S54 family.</text>
</comment>
<keyword evidence="7" id="KW-0802">TPR repeat</keyword>
<dbReference type="InterPro" id="IPR022764">
    <property type="entry name" value="Peptidase_S54_rhomboid_dom"/>
</dbReference>
<feature type="transmembrane region" description="Helical" evidence="8">
    <location>
        <begin position="377"/>
        <end position="394"/>
    </location>
</feature>
<evidence type="ECO:0000256" key="8">
    <source>
        <dbReference type="SAM" id="Phobius"/>
    </source>
</evidence>
<feature type="transmembrane region" description="Helical" evidence="8">
    <location>
        <begin position="239"/>
        <end position="259"/>
    </location>
</feature>
<dbReference type="InterPro" id="IPR019734">
    <property type="entry name" value="TPR_rpt"/>
</dbReference>
<dbReference type="Pfam" id="PF01694">
    <property type="entry name" value="Rhomboid"/>
    <property type="match status" value="1"/>
</dbReference>
<proteinExistence type="inferred from homology"/>
<keyword evidence="3 8" id="KW-0812">Transmembrane</keyword>
<reference evidence="10 11" key="2">
    <citation type="journal article" date="2012" name="Stand. Genomic Sci.">
        <title>Complete Genome Sequence of Clostridium clariflavum DSM 19732.</title>
        <authorList>
            <person name="Izquierdo J.A."/>
            <person name="Goodwin L."/>
            <person name="Davenport K.W."/>
            <person name="Teshima H."/>
            <person name="Bruce D."/>
            <person name="Detter C."/>
            <person name="Tapia R."/>
            <person name="Han S."/>
            <person name="Land M."/>
            <person name="Hauser L."/>
            <person name="Jeffries C.D."/>
            <person name="Han J."/>
            <person name="Pitluck S."/>
            <person name="Nolan M."/>
            <person name="Chen A."/>
            <person name="Huntemann M."/>
            <person name="Mavromatis K."/>
            <person name="Mikhailova N."/>
            <person name="Liolios K."/>
            <person name="Woyke T."/>
            <person name="Lynd L.R."/>
        </authorList>
    </citation>
    <scope>NUCLEOTIDE SEQUENCE [LARGE SCALE GENOMIC DNA]</scope>
    <source>
        <strain evidence="11">DSM 19732 / NBRC 101661 / EBR45</strain>
    </source>
</reference>
<dbReference type="Gene3D" id="1.20.1540.10">
    <property type="entry name" value="Rhomboid-like"/>
    <property type="match status" value="1"/>
</dbReference>
<dbReference type="Proteomes" id="UP000005435">
    <property type="component" value="Chromosome"/>
</dbReference>
<keyword evidence="11" id="KW-1185">Reference proteome</keyword>
<dbReference type="MEROPS" id="S54.014"/>
<protein>
    <submittedName>
        <fullName evidence="10">Putative membrane protein</fullName>
    </submittedName>
</protein>
<evidence type="ECO:0000256" key="1">
    <source>
        <dbReference type="ARBA" id="ARBA00004141"/>
    </source>
</evidence>
<dbReference type="eggNOG" id="COG0705">
    <property type="taxonomic scope" value="Bacteria"/>
</dbReference>
<dbReference type="PANTHER" id="PTHR43731:SF14">
    <property type="entry name" value="PRESENILIN-ASSOCIATED RHOMBOID-LIKE PROTEIN, MITOCHONDRIAL"/>
    <property type="match status" value="1"/>
</dbReference>
<keyword evidence="5 8" id="KW-1133">Transmembrane helix</keyword>
<evidence type="ECO:0000256" key="6">
    <source>
        <dbReference type="ARBA" id="ARBA00023136"/>
    </source>
</evidence>
<keyword evidence="4" id="KW-0378">Hydrolase</keyword>
<dbReference type="PROSITE" id="PS50005">
    <property type="entry name" value="TPR"/>
    <property type="match status" value="1"/>
</dbReference>
<keyword evidence="6 8" id="KW-0472">Membrane</keyword>
<dbReference type="GO" id="GO:0016020">
    <property type="term" value="C:membrane"/>
    <property type="evidence" value="ECO:0007669"/>
    <property type="project" value="UniProtKB-SubCell"/>
</dbReference>
<dbReference type="RefSeq" id="WP_014256348.1">
    <property type="nucleotide sequence ID" value="NC_016627.1"/>
</dbReference>
<evidence type="ECO:0000256" key="5">
    <source>
        <dbReference type="ARBA" id="ARBA00022989"/>
    </source>
</evidence>
<feature type="domain" description="Peptidase S54 rhomboid" evidence="9">
    <location>
        <begin position="230"/>
        <end position="362"/>
    </location>
</feature>
<feature type="transmembrane region" description="Helical" evidence="8">
    <location>
        <begin position="271"/>
        <end position="289"/>
    </location>
</feature>
<organism evidence="10 11">
    <name type="scientific">Acetivibrio clariflavus (strain DSM 19732 / NBRC 101661 / EBR45)</name>
    <name type="common">Clostridium clariflavum</name>
    <dbReference type="NCBI Taxonomy" id="720554"/>
    <lineage>
        <taxon>Bacteria</taxon>
        <taxon>Bacillati</taxon>
        <taxon>Bacillota</taxon>
        <taxon>Clostridia</taxon>
        <taxon>Eubacteriales</taxon>
        <taxon>Oscillospiraceae</taxon>
        <taxon>Acetivibrio</taxon>
    </lineage>
</organism>
<dbReference type="Gene3D" id="1.25.40.10">
    <property type="entry name" value="Tetratricopeptide repeat domain"/>
    <property type="match status" value="1"/>
</dbReference>
<dbReference type="PANTHER" id="PTHR43731">
    <property type="entry name" value="RHOMBOID PROTEASE"/>
    <property type="match status" value="1"/>
</dbReference>
<sequence length="517" mass="58547">MKNNYMNNVDAMLIQKEGFMPVISNDGQRIQHYGMKILQKVLHDKFIIVEILDADLMTEEQIKNKLEMAGKSLSQMGASTVIAFQVFVFDSMPDEKKIQLIREGQMEDVYIKKYLPCVTVDLTNKQVNKLYNLPIKVQGIEEVLNSVLCMDNSEIILSDNNVNSVLKAEKESNHPSARFIDKVPFITYGLIIINVLMWLVMNIYALVKGTNVQSLFIPFGAKENSLIFAGEYWRFLTPIFLHADLEHLIMNCLSLFVFGRIVEGMYGHKKFVFIYFMAGIMGSIASFMFSPHSAVGASGAIFGLMGALLYFSVENPALFKKYFGNSILLMVIINLVYGFIRPGIDNYGHIGGLIGGFLASGIVKITKSPNKLLSRPVFIVLTVLVLSGSLYYGFNLSGNAKYYEFEELIQENKLEDAEKKAEEIFNMNLTDIDLKTDTLISIAMLEYFQGKYDEALEKANYLKELDASKGHYLLGIIYLNEQKYELAEKELKTAVRIDPELEESVEALLEKIKNYVN</sequence>
<evidence type="ECO:0000256" key="7">
    <source>
        <dbReference type="PROSITE-ProRule" id="PRU00339"/>
    </source>
</evidence>
<feature type="transmembrane region" description="Helical" evidence="8">
    <location>
        <begin position="322"/>
        <end position="340"/>
    </location>
</feature>
<evidence type="ECO:0000256" key="3">
    <source>
        <dbReference type="ARBA" id="ARBA00022692"/>
    </source>
</evidence>
<evidence type="ECO:0000313" key="10">
    <source>
        <dbReference type="EMBL" id="AEV69816.1"/>
    </source>
</evidence>
<gene>
    <name evidence="10" type="ordered locus">Clocl_3313</name>
</gene>
<evidence type="ECO:0000256" key="2">
    <source>
        <dbReference type="ARBA" id="ARBA00009045"/>
    </source>
</evidence>
<feature type="repeat" description="TPR" evidence="7">
    <location>
        <begin position="468"/>
        <end position="501"/>
    </location>
</feature>
<feature type="transmembrane region" description="Helical" evidence="8">
    <location>
        <begin position="346"/>
        <end position="365"/>
    </location>
</feature>
<dbReference type="SUPFAM" id="SSF144091">
    <property type="entry name" value="Rhomboid-like"/>
    <property type="match status" value="1"/>
</dbReference>
<dbReference type="KEGG" id="ccl:Clocl_3313"/>
<dbReference type="AlphaFoldDB" id="G8LWV5"/>
<evidence type="ECO:0000259" key="9">
    <source>
        <dbReference type="Pfam" id="PF01694"/>
    </source>
</evidence>
<name>G8LWV5_ACECE</name>
<feature type="transmembrane region" description="Helical" evidence="8">
    <location>
        <begin position="185"/>
        <end position="207"/>
    </location>
</feature>
<dbReference type="SUPFAM" id="SSF48452">
    <property type="entry name" value="TPR-like"/>
    <property type="match status" value="1"/>
</dbReference>
<dbReference type="EMBL" id="CP003065">
    <property type="protein sequence ID" value="AEV69816.1"/>
    <property type="molecule type" value="Genomic_DNA"/>
</dbReference>
<dbReference type="HOGENOM" id="CLU_040141_0_0_9"/>
<dbReference type="InterPro" id="IPR011990">
    <property type="entry name" value="TPR-like_helical_dom_sf"/>
</dbReference>
<dbReference type="InterPro" id="IPR050925">
    <property type="entry name" value="Rhomboid_protease_S54"/>
</dbReference>
<accession>G8LWV5</accession>
<dbReference type="STRING" id="720554.Clocl_3313"/>
<dbReference type="GO" id="GO:0004252">
    <property type="term" value="F:serine-type endopeptidase activity"/>
    <property type="evidence" value="ECO:0007669"/>
    <property type="project" value="InterPro"/>
</dbReference>
<evidence type="ECO:0000256" key="4">
    <source>
        <dbReference type="ARBA" id="ARBA00022801"/>
    </source>
</evidence>
<dbReference type="SMART" id="SM00028">
    <property type="entry name" value="TPR"/>
    <property type="match status" value="1"/>
</dbReference>
<reference evidence="11" key="1">
    <citation type="submission" date="2011-12" db="EMBL/GenBank/DDBJ databases">
        <title>Complete sequence of Clostridium clariflavum DSM 19732.</title>
        <authorList>
            <consortium name="US DOE Joint Genome Institute"/>
            <person name="Lucas S."/>
            <person name="Han J."/>
            <person name="Lapidus A."/>
            <person name="Cheng J.-F."/>
            <person name="Goodwin L."/>
            <person name="Pitluck S."/>
            <person name="Peters L."/>
            <person name="Teshima H."/>
            <person name="Detter J.C."/>
            <person name="Han C."/>
            <person name="Tapia R."/>
            <person name="Land M."/>
            <person name="Hauser L."/>
            <person name="Kyrpides N."/>
            <person name="Ivanova N."/>
            <person name="Pagani I."/>
            <person name="Kitzmiller T."/>
            <person name="Lynd L."/>
            <person name="Izquierdo J."/>
            <person name="Woyke T."/>
        </authorList>
    </citation>
    <scope>NUCLEOTIDE SEQUENCE [LARGE SCALE GENOMIC DNA]</scope>
    <source>
        <strain evidence="11">DSM 19732 / NBRC 101661 / EBR45</strain>
    </source>
</reference>
<evidence type="ECO:0000313" key="11">
    <source>
        <dbReference type="Proteomes" id="UP000005435"/>
    </source>
</evidence>